<evidence type="ECO:0000256" key="7">
    <source>
        <dbReference type="ARBA" id="ARBA00024034"/>
    </source>
</evidence>
<keyword evidence="6" id="KW-0687">Ribonucleoprotein</keyword>
<evidence type="ECO:0000256" key="1">
    <source>
        <dbReference type="ARBA" id="ARBA00004173"/>
    </source>
</evidence>
<dbReference type="InterPro" id="IPR055189">
    <property type="entry name" value="RM44_endonuclase"/>
</dbReference>
<name>A0A151ISQ9_9HYME</name>
<organism evidence="12 13">
    <name type="scientific">Trachymyrmex cornetzi</name>
    <dbReference type="NCBI Taxonomy" id="471704"/>
    <lineage>
        <taxon>Eukaryota</taxon>
        <taxon>Metazoa</taxon>
        <taxon>Ecdysozoa</taxon>
        <taxon>Arthropoda</taxon>
        <taxon>Hexapoda</taxon>
        <taxon>Insecta</taxon>
        <taxon>Pterygota</taxon>
        <taxon>Neoptera</taxon>
        <taxon>Endopterygota</taxon>
        <taxon>Hymenoptera</taxon>
        <taxon>Apocrita</taxon>
        <taxon>Aculeata</taxon>
        <taxon>Formicoidea</taxon>
        <taxon>Formicidae</taxon>
        <taxon>Myrmicinae</taxon>
        <taxon>Trachymyrmex</taxon>
    </lineage>
</organism>
<sequence>MNVLRSCVKTIILSKGVRSVNYEGQRYIKRWMAPTLKELTKRKRSLGEQPEPKRSTFLDWNRSAEVYAFNERLSESFNMEKLEQAFTNRSYLIQEEQRQKEMGIENPILAIQDNTELVRKGEQLTSEIVQTYLVQVLPQASEDVIISLHDYLLSEEIIAKAAFHIGTKDIILTEEHPVAQKTLADTFFALVAALAESVDVNHTANFVRDFLIVILAEKDLTEIWNPAHPVELLNDVLRKQNRSPAEPRLIAQAGKNTLERVYHVALYCDKEFQGSGFGQTIQEAKKTAAISVLSRIFGLLDSSKPIKFNKTINLSS</sequence>
<evidence type="ECO:0000256" key="2">
    <source>
        <dbReference type="ARBA" id="ARBA00022884"/>
    </source>
</evidence>
<evidence type="ECO:0000313" key="13">
    <source>
        <dbReference type="Proteomes" id="UP000078492"/>
    </source>
</evidence>
<evidence type="ECO:0000256" key="9">
    <source>
        <dbReference type="PROSITE-ProRule" id="PRU00266"/>
    </source>
</evidence>
<dbReference type="GO" id="GO:0070877">
    <property type="term" value="C:microprocessor complex"/>
    <property type="evidence" value="ECO:0007669"/>
    <property type="project" value="TreeGrafter"/>
</dbReference>
<dbReference type="GO" id="GO:0070125">
    <property type="term" value="P:mitochondrial translational elongation"/>
    <property type="evidence" value="ECO:0007669"/>
    <property type="project" value="TreeGrafter"/>
</dbReference>
<evidence type="ECO:0000313" key="12">
    <source>
        <dbReference type="EMBL" id="KYN09902.1"/>
    </source>
</evidence>
<keyword evidence="13" id="KW-1185">Reference proteome</keyword>
<dbReference type="Gene3D" id="1.10.1520.10">
    <property type="entry name" value="Ribonuclease III domain"/>
    <property type="match status" value="1"/>
</dbReference>
<dbReference type="InterPro" id="IPR044444">
    <property type="entry name" value="Ribosomal_mL44_DSRM_metazoa"/>
</dbReference>
<dbReference type="EMBL" id="KQ981064">
    <property type="protein sequence ID" value="KYN09902.1"/>
    <property type="molecule type" value="Genomic_DNA"/>
</dbReference>
<dbReference type="PROSITE" id="PS50142">
    <property type="entry name" value="RNASE_3_2"/>
    <property type="match status" value="1"/>
</dbReference>
<accession>A0A151ISQ9</accession>
<protein>
    <recommendedName>
        <fullName evidence="8">Large ribosomal subunit protein mL44</fullName>
    </recommendedName>
</protein>
<evidence type="ECO:0000259" key="10">
    <source>
        <dbReference type="PROSITE" id="PS50137"/>
    </source>
</evidence>
<evidence type="ECO:0000256" key="6">
    <source>
        <dbReference type="ARBA" id="ARBA00023274"/>
    </source>
</evidence>
<feature type="domain" description="DRBM" evidence="10">
    <location>
        <begin position="228"/>
        <end position="298"/>
    </location>
</feature>
<evidence type="ECO:0000259" key="11">
    <source>
        <dbReference type="PROSITE" id="PS50142"/>
    </source>
</evidence>
<keyword evidence="3" id="KW-0809">Transit peptide</keyword>
<dbReference type="Proteomes" id="UP000078492">
    <property type="component" value="Unassembled WGS sequence"/>
</dbReference>
<evidence type="ECO:0000256" key="3">
    <source>
        <dbReference type="ARBA" id="ARBA00022946"/>
    </source>
</evidence>
<dbReference type="Gene3D" id="3.30.160.20">
    <property type="match status" value="1"/>
</dbReference>
<dbReference type="AlphaFoldDB" id="A0A151ISQ9"/>
<evidence type="ECO:0000256" key="4">
    <source>
        <dbReference type="ARBA" id="ARBA00022980"/>
    </source>
</evidence>
<dbReference type="SUPFAM" id="SSF54768">
    <property type="entry name" value="dsRNA-binding domain-like"/>
    <property type="match status" value="1"/>
</dbReference>
<evidence type="ECO:0000256" key="5">
    <source>
        <dbReference type="ARBA" id="ARBA00023128"/>
    </source>
</evidence>
<reference evidence="12 13" key="1">
    <citation type="submission" date="2015-09" db="EMBL/GenBank/DDBJ databases">
        <title>Trachymyrmex cornetzi WGS genome.</title>
        <authorList>
            <person name="Nygaard S."/>
            <person name="Hu H."/>
            <person name="Boomsma J."/>
            <person name="Zhang G."/>
        </authorList>
    </citation>
    <scope>NUCLEOTIDE SEQUENCE [LARGE SCALE GENOMIC DNA]</scope>
    <source>
        <strain evidence="12">Tcor2-1</strain>
        <tissue evidence="12">Whole body</tissue>
    </source>
</reference>
<dbReference type="InterPro" id="IPR014720">
    <property type="entry name" value="dsRBD_dom"/>
</dbReference>
<dbReference type="GO" id="GO:0005762">
    <property type="term" value="C:mitochondrial large ribosomal subunit"/>
    <property type="evidence" value="ECO:0007669"/>
    <property type="project" value="TreeGrafter"/>
</dbReference>
<dbReference type="STRING" id="471704.A0A151ISQ9"/>
<keyword evidence="2 9" id="KW-0694">RNA-binding</keyword>
<dbReference type="PANTHER" id="PTHR11207">
    <property type="entry name" value="RIBONUCLEASE III"/>
    <property type="match status" value="1"/>
</dbReference>
<dbReference type="GO" id="GO:0004525">
    <property type="term" value="F:ribonuclease III activity"/>
    <property type="evidence" value="ECO:0007669"/>
    <property type="project" value="InterPro"/>
</dbReference>
<dbReference type="KEGG" id="tcz:108769400"/>
<dbReference type="Pfam" id="PF22935">
    <property type="entry name" value="RM44_endonuclase"/>
    <property type="match status" value="1"/>
</dbReference>
<gene>
    <name evidence="12" type="ORF">ALC57_18025</name>
</gene>
<dbReference type="GO" id="GO:0006396">
    <property type="term" value="P:RNA processing"/>
    <property type="evidence" value="ECO:0007669"/>
    <property type="project" value="InterPro"/>
</dbReference>
<dbReference type="PROSITE" id="PS50137">
    <property type="entry name" value="DS_RBD"/>
    <property type="match status" value="1"/>
</dbReference>
<keyword evidence="4 12" id="KW-0689">Ribosomal protein</keyword>
<proteinExistence type="inferred from homology"/>
<dbReference type="InterPro" id="IPR000999">
    <property type="entry name" value="RNase_III_dom"/>
</dbReference>
<evidence type="ECO:0000256" key="8">
    <source>
        <dbReference type="ARBA" id="ARBA00035187"/>
    </source>
</evidence>
<dbReference type="GO" id="GO:0003725">
    <property type="term" value="F:double-stranded RNA binding"/>
    <property type="evidence" value="ECO:0007669"/>
    <property type="project" value="InterPro"/>
</dbReference>
<dbReference type="SUPFAM" id="SSF69065">
    <property type="entry name" value="RNase III domain-like"/>
    <property type="match status" value="1"/>
</dbReference>
<dbReference type="Pfam" id="PF22892">
    <property type="entry name" value="DSRM_MRPL44"/>
    <property type="match status" value="1"/>
</dbReference>
<dbReference type="InterPro" id="IPR036389">
    <property type="entry name" value="RNase_III_sf"/>
</dbReference>
<keyword evidence="5" id="KW-0496">Mitochondrion</keyword>
<dbReference type="OrthoDB" id="444135at2759"/>
<comment type="similarity">
    <text evidence="7">Belongs to the ribonuclease III family. Mitochondrion-specific ribosomal protein mL44 subfamily.</text>
</comment>
<dbReference type="CDD" id="cd19874">
    <property type="entry name" value="DSRM_MRPL44"/>
    <property type="match status" value="1"/>
</dbReference>
<feature type="domain" description="RNase III" evidence="11">
    <location>
        <begin position="67"/>
        <end position="199"/>
    </location>
</feature>
<dbReference type="GO" id="GO:0010468">
    <property type="term" value="P:regulation of gene expression"/>
    <property type="evidence" value="ECO:0007669"/>
    <property type="project" value="UniProtKB-ARBA"/>
</dbReference>
<dbReference type="PANTHER" id="PTHR11207:SF5">
    <property type="entry name" value="LARGE RIBOSOMAL SUBUNIT PROTEIN ML44"/>
    <property type="match status" value="1"/>
</dbReference>
<dbReference type="SMART" id="SM00535">
    <property type="entry name" value="RIBOc"/>
    <property type="match status" value="1"/>
</dbReference>
<comment type="subcellular location">
    <subcellularLocation>
        <location evidence="1">Mitochondrion</location>
    </subcellularLocation>
</comment>